<reference evidence="3 4" key="2">
    <citation type="journal article" date="2021" name="Curr. Genet.">
        <title>Genetic response to nitrogen starvation in the aggressive Eucalyptus foliar pathogen Teratosphaeria destructans.</title>
        <authorList>
            <person name="Havenga M."/>
            <person name="Wingfield B.D."/>
            <person name="Wingfield M.J."/>
            <person name="Dreyer L.L."/>
            <person name="Roets F."/>
            <person name="Aylward J."/>
        </authorList>
    </citation>
    <scope>NUCLEOTIDE SEQUENCE [LARGE SCALE GENOMIC DNA]</scope>
    <source>
        <strain evidence="3">CMW44962</strain>
    </source>
</reference>
<organism evidence="3 4">
    <name type="scientific">Teratosphaeria destructans</name>
    <dbReference type="NCBI Taxonomy" id="418781"/>
    <lineage>
        <taxon>Eukaryota</taxon>
        <taxon>Fungi</taxon>
        <taxon>Dikarya</taxon>
        <taxon>Ascomycota</taxon>
        <taxon>Pezizomycotina</taxon>
        <taxon>Dothideomycetes</taxon>
        <taxon>Dothideomycetidae</taxon>
        <taxon>Mycosphaerellales</taxon>
        <taxon>Teratosphaeriaceae</taxon>
        <taxon>Teratosphaeria</taxon>
    </lineage>
</organism>
<gene>
    <name evidence="3" type="ORF">Tdes44962_MAKER03137</name>
</gene>
<dbReference type="EMBL" id="RIBY02001923">
    <property type="protein sequence ID" value="KAH9827030.1"/>
    <property type="molecule type" value="Genomic_DNA"/>
</dbReference>
<protein>
    <submittedName>
        <fullName evidence="3">Uncharacterized protein</fullName>
    </submittedName>
</protein>
<dbReference type="AlphaFoldDB" id="A0A9W7SQV0"/>
<feature type="compositionally biased region" description="Polar residues" evidence="1">
    <location>
        <begin position="75"/>
        <end position="84"/>
    </location>
</feature>
<keyword evidence="2" id="KW-0472">Membrane</keyword>
<feature type="transmembrane region" description="Helical" evidence="2">
    <location>
        <begin position="193"/>
        <end position="212"/>
    </location>
</feature>
<evidence type="ECO:0000256" key="1">
    <source>
        <dbReference type="SAM" id="MobiDB-lite"/>
    </source>
</evidence>
<feature type="region of interest" description="Disordered" evidence="1">
    <location>
        <begin position="161"/>
        <end position="181"/>
    </location>
</feature>
<feature type="region of interest" description="Disordered" evidence="1">
    <location>
        <begin position="600"/>
        <end position="620"/>
    </location>
</feature>
<evidence type="ECO:0000313" key="4">
    <source>
        <dbReference type="Proteomes" id="UP001138500"/>
    </source>
</evidence>
<dbReference type="Proteomes" id="UP001138500">
    <property type="component" value="Unassembled WGS sequence"/>
</dbReference>
<comment type="caution">
    <text evidence="3">The sequence shown here is derived from an EMBL/GenBank/DDBJ whole genome shotgun (WGS) entry which is preliminary data.</text>
</comment>
<keyword evidence="2" id="KW-1133">Transmembrane helix</keyword>
<name>A0A9W7SQV0_9PEZI</name>
<sequence>MSTGDYLQAKIEQRERAERLNREMGRELSSTTTSASSTPSATTLSSTTPASDTTLAFASTPASSTAGERGRSEESIGTVSSTSIVEEREQSSFPDDIETMPKEARRMVEEARKINGPQMAALSSKGKRKAEEMIEELPGDDTFPSSPPVALPDQTGAVDLAQKAAEPDHAPEEQPDAGAAARRDLQNEISRKMFFVYFGVMMITHILANIYIRLPNLYSLIQVNQADTDATTVNLLAGLDPMWSKLDGAKFSHCAISHMQCELYPDPPDQDFYDPYLWQHEVGWCTSPSNCAGDPRPFRDNRFNATVVGDALLWTSGVFWNISYTSHIVAWNMKRFYRAMSAFDTAYGRILEDIEGLWDGWLGDWVLRHEDELCHVNSDCEGAHALTGPGLELCPRYPTQPPTTKPRFYLVVKWLLTSRWSAFSWVPLRYLVPYHDSVRRAFLIPEQVCIYQARQRRILTAITRDLDEDLDLLAGDLARDCKRRLKGLEKVLHREGFWDYNPERKHVWVGDYLWDRPAPGVEMGQEKTRASQRIQGGMLDWDGTVQGWVEGYLIHACDALQPDDPYAYRLQDDDDDNGAAIDTPLKTFKKFTSDLRSAAGLSEDDDGTTWSSGRSDSESDRYDVFKPRRTLMTRRLIIRWAR</sequence>
<reference evidence="3 4" key="1">
    <citation type="journal article" date="2018" name="IMA Fungus">
        <title>IMA Genome-F 10: Nine draft genome sequences of Claviceps purpurea s.lat., including C. arundinis, C. humidiphila, and C. cf. spartinae, pseudomolecules for the pitch canker pathogen Fusarium circinatum, draft genome of Davidsoniella eucalypti, Grosmannia galeiformis, Quambalaria eucalypti, and Teratosphaeria destructans.</title>
        <authorList>
            <person name="Wingfield B.D."/>
            <person name="Liu M."/>
            <person name="Nguyen H.D."/>
            <person name="Lane F.A."/>
            <person name="Morgan S.W."/>
            <person name="De Vos L."/>
            <person name="Wilken P.M."/>
            <person name="Duong T.A."/>
            <person name="Aylward J."/>
            <person name="Coetzee M.P."/>
            <person name="Dadej K."/>
            <person name="De Beer Z.W."/>
            <person name="Findlay W."/>
            <person name="Havenga M."/>
            <person name="Kolarik M."/>
            <person name="Menzies J.G."/>
            <person name="Naidoo K."/>
            <person name="Pochopski O."/>
            <person name="Shoukouhi P."/>
            <person name="Santana Q.C."/>
            <person name="Seifert K.A."/>
            <person name="Soal N."/>
            <person name="Steenkamp E.T."/>
            <person name="Tatham C.T."/>
            <person name="van der Nest M.A."/>
            <person name="Wingfield M.J."/>
        </authorList>
    </citation>
    <scope>NUCLEOTIDE SEQUENCE [LARGE SCALE GENOMIC DNA]</scope>
    <source>
        <strain evidence="3">CMW44962</strain>
    </source>
</reference>
<feature type="region of interest" description="Disordered" evidence="1">
    <location>
        <begin position="1"/>
        <end position="101"/>
    </location>
</feature>
<keyword evidence="4" id="KW-1185">Reference proteome</keyword>
<evidence type="ECO:0000313" key="3">
    <source>
        <dbReference type="EMBL" id="KAH9827030.1"/>
    </source>
</evidence>
<feature type="compositionally biased region" description="Basic and acidic residues" evidence="1">
    <location>
        <begin position="11"/>
        <end position="26"/>
    </location>
</feature>
<evidence type="ECO:0000256" key="2">
    <source>
        <dbReference type="SAM" id="Phobius"/>
    </source>
</evidence>
<feature type="compositionally biased region" description="Low complexity" evidence="1">
    <location>
        <begin position="28"/>
        <end position="56"/>
    </location>
</feature>
<accession>A0A9W7SQV0</accession>
<proteinExistence type="predicted"/>
<keyword evidence="2" id="KW-0812">Transmembrane</keyword>